<organism evidence="7 8">
    <name type="scientific">Clostridium acidisoli DSM 12555</name>
    <dbReference type="NCBI Taxonomy" id="1121291"/>
    <lineage>
        <taxon>Bacteria</taxon>
        <taxon>Bacillati</taxon>
        <taxon>Bacillota</taxon>
        <taxon>Clostridia</taxon>
        <taxon>Eubacteriales</taxon>
        <taxon>Clostridiaceae</taxon>
        <taxon>Clostridium</taxon>
    </lineage>
</organism>
<keyword evidence="7" id="KW-0282">Flagellum</keyword>
<evidence type="ECO:0000259" key="5">
    <source>
        <dbReference type="Pfam" id="PF00669"/>
    </source>
</evidence>
<name>A0A1W1X3D7_9CLOT</name>
<comment type="function">
    <text evidence="4">Flagellin is the subunit protein which polymerizes to form the filaments of bacterial flagella.</text>
</comment>
<reference evidence="7 8" key="1">
    <citation type="submission" date="2017-04" db="EMBL/GenBank/DDBJ databases">
        <authorList>
            <person name="Afonso C.L."/>
            <person name="Miller P.J."/>
            <person name="Scott M.A."/>
            <person name="Spackman E."/>
            <person name="Goraichik I."/>
            <person name="Dimitrov K.M."/>
            <person name="Suarez D.L."/>
            <person name="Swayne D.E."/>
        </authorList>
    </citation>
    <scope>NUCLEOTIDE SEQUENCE [LARGE SCALE GENOMIC DNA]</scope>
    <source>
        <strain evidence="7 8">DSM 12555</strain>
    </source>
</reference>
<dbReference type="Gene3D" id="6.10.10.10">
    <property type="entry name" value="Flagellar export chaperone, C-terminal domain"/>
    <property type="match status" value="1"/>
</dbReference>
<accession>A0A1W1X3D7</accession>
<feature type="domain" description="Flagellin C-terminal" evidence="6">
    <location>
        <begin position="188"/>
        <end position="273"/>
    </location>
</feature>
<dbReference type="PANTHER" id="PTHR42792">
    <property type="entry name" value="FLAGELLIN"/>
    <property type="match status" value="1"/>
</dbReference>
<dbReference type="PRINTS" id="PR00207">
    <property type="entry name" value="FLAGELLIN"/>
</dbReference>
<keyword evidence="8" id="KW-1185">Reference proteome</keyword>
<dbReference type="OrthoDB" id="9796789at2"/>
<dbReference type="RefSeq" id="WP_084113643.1">
    <property type="nucleotide sequence ID" value="NZ_FWXH01000002.1"/>
</dbReference>
<keyword evidence="4" id="KW-0964">Secreted</keyword>
<evidence type="ECO:0000256" key="1">
    <source>
        <dbReference type="ARBA" id="ARBA00005709"/>
    </source>
</evidence>
<dbReference type="GO" id="GO:0005576">
    <property type="term" value="C:extracellular region"/>
    <property type="evidence" value="ECO:0007669"/>
    <property type="project" value="UniProtKB-SubCell"/>
</dbReference>
<dbReference type="Pfam" id="PF00669">
    <property type="entry name" value="Flagellin_N"/>
    <property type="match status" value="1"/>
</dbReference>
<evidence type="ECO:0000259" key="6">
    <source>
        <dbReference type="Pfam" id="PF00700"/>
    </source>
</evidence>
<evidence type="ECO:0000256" key="3">
    <source>
        <dbReference type="ARBA" id="ARBA00023143"/>
    </source>
</evidence>
<proteinExistence type="inferred from homology"/>
<comment type="subcellular location">
    <subcellularLocation>
        <location evidence="4">Secreted</location>
    </subcellularLocation>
    <subcellularLocation>
        <location evidence="4">Bacterial flagellum</location>
    </subcellularLocation>
</comment>
<dbReference type="AlphaFoldDB" id="A0A1W1X3D7"/>
<feature type="domain" description="Flagellin N-terminal" evidence="5">
    <location>
        <begin position="3"/>
        <end position="136"/>
    </location>
</feature>
<evidence type="ECO:0000313" key="8">
    <source>
        <dbReference type="Proteomes" id="UP000192468"/>
    </source>
</evidence>
<dbReference type="SUPFAM" id="SSF64518">
    <property type="entry name" value="Phase 1 flagellin"/>
    <property type="match status" value="1"/>
</dbReference>
<dbReference type="STRING" id="1121291.SAMN02745134_00457"/>
<keyword evidence="3 4" id="KW-0975">Bacterial flagellum</keyword>
<protein>
    <recommendedName>
        <fullName evidence="2 4">Flagellin</fullName>
    </recommendedName>
</protein>
<gene>
    <name evidence="7" type="ORF">SAMN02745134_00457</name>
</gene>
<evidence type="ECO:0000256" key="2">
    <source>
        <dbReference type="ARBA" id="ARBA00020110"/>
    </source>
</evidence>
<dbReference type="Gene3D" id="1.20.1330.10">
    <property type="entry name" value="f41 fragment of flagellin, N-terminal domain"/>
    <property type="match status" value="1"/>
</dbReference>
<evidence type="ECO:0000313" key="7">
    <source>
        <dbReference type="EMBL" id="SMC17911.1"/>
    </source>
</evidence>
<dbReference type="InterPro" id="IPR001492">
    <property type="entry name" value="Flagellin"/>
</dbReference>
<keyword evidence="7" id="KW-0966">Cell projection</keyword>
<dbReference type="GO" id="GO:0009288">
    <property type="term" value="C:bacterial-type flagellum"/>
    <property type="evidence" value="ECO:0007669"/>
    <property type="project" value="UniProtKB-SubCell"/>
</dbReference>
<dbReference type="InterPro" id="IPR046358">
    <property type="entry name" value="Flagellin_C"/>
</dbReference>
<comment type="similarity">
    <text evidence="1 4">Belongs to the bacterial flagellin family.</text>
</comment>
<evidence type="ECO:0000256" key="4">
    <source>
        <dbReference type="RuleBase" id="RU362073"/>
    </source>
</evidence>
<dbReference type="GO" id="GO:0005198">
    <property type="term" value="F:structural molecule activity"/>
    <property type="evidence" value="ECO:0007669"/>
    <property type="project" value="UniProtKB-UniRule"/>
</dbReference>
<dbReference type="InterPro" id="IPR001029">
    <property type="entry name" value="Flagellin_N"/>
</dbReference>
<dbReference type="Proteomes" id="UP000192468">
    <property type="component" value="Unassembled WGS sequence"/>
</dbReference>
<sequence>MIINHNLSGNTALSYLNKNQKSASDSMEKLSSGLRINKAADDAAGLSISQKMQSQINGLDKAQSNAQDGVSLLQTAEGGLNETQSILQRMNELATQAANDTNVTIDRSAITAEINTLSSEIDHISSSTNFNNQNLLGSATGILTFQVGSTANTYDSMSVNLGSIEANTTTLSLTTLDLSSNLGAVSAMSIIQNAIDTVSTSRSYIGAVQNRLTHTINNLSTEDQNLTTASASITDVDMAKEMMNYSKENVLQQAAQSMLAQANQNPQQVLKLLQ</sequence>
<dbReference type="EMBL" id="FWXH01000002">
    <property type="protein sequence ID" value="SMC17911.1"/>
    <property type="molecule type" value="Genomic_DNA"/>
</dbReference>
<dbReference type="Pfam" id="PF00700">
    <property type="entry name" value="Flagellin_C"/>
    <property type="match status" value="1"/>
</dbReference>
<dbReference type="PANTHER" id="PTHR42792:SF2">
    <property type="entry name" value="FLAGELLIN"/>
    <property type="match status" value="1"/>
</dbReference>
<keyword evidence="7" id="KW-0969">Cilium</keyword>
<dbReference type="InterPro" id="IPR042187">
    <property type="entry name" value="Flagellin_C_sub2"/>
</dbReference>